<evidence type="ECO:0000256" key="2">
    <source>
        <dbReference type="SAM" id="SignalP"/>
    </source>
</evidence>
<dbReference type="EMBL" id="QZDT01000057">
    <property type="protein sequence ID" value="NBJ94939.1"/>
    <property type="molecule type" value="Genomic_DNA"/>
</dbReference>
<keyword evidence="4" id="KW-1185">Reference proteome</keyword>
<comment type="caution">
    <text evidence="3">The sequence shown here is derived from an EMBL/GenBank/DDBJ whole genome shotgun (WGS) entry which is preliminary data.</text>
</comment>
<feature type="chain" id="PRO_5040887862" description="Lipoprotein" evidence="2">
    <location>
        <begin position="24"/>
        <end position="205"/>
    </location>
</feature>
<evidence type="ECO:0000256" key="1">
    <source>
        <dbReference type="SAM" id="MobiDB-lite"/>
    </source>
</evidence>
<dbReference type="AlphaFoldDB" id="A0A9X5BJ16"/>
<protein>
    <recommendedName>
        <fullName evidence="5">Lipoprotein</fullName>
    </recommendedName>
</protein>
<evidence type="ECO:0000313" key="4">
    <source>
        <dbReference type="Proteomes" id="UP001154420"/>
    </source>
</evidence>
<accession>A0A9X5BJ16</accession>
<feature type="region of interest" description="Disordered" evidence="1">
    <location>
        <begin position="30"/>
        <end position="92"/>
    </location>
</feature>
<organism evidence="3 4">
    <name type="scientific">Parablautia muri</name>
    <dbReference type="NCBI Taxonomy" id="2320879"/>
    <lineage>
        <taxon>Bacteria</taxon>
        <taxon>Bacillati</taxon>
        <taxon>Bacillota</taxon>
        <taxon>Clostridia</taxon>
        <taxon>Lachnospirales</taxon>
        <taxon>Lachnospiraceae</taxon>
        <taxon>Parablautia</taxon>
    </lineage>
</organism>
<feature type="compositionally biased region" description="Polar residues" evidence="1">
    <location>
        <begin position="43"/>
        <end position="55"/>
    </location>
</feature>
<sequence>MRKKLLKTVVVFCLFTVLCMSMVGCSGNKNERSDLPDVPIANESDNNMDIDTSGKSGNGTEGNIKETDNSSEESDDEVGGGSEAKADSNGKGTFYDGANLSGRVVDFTDTGFTITPRTLIINEDGSMEGGIVAPGYESDETNINITYAEDVVFQMINFSMGSQAETSREDTDKSSIKKDTDVNIFGTCQDEKHWIADKVVITRWQ</sequence>
<name>A0A9X5BJ16_9FIRM</name>
<dbReference type="Proteomes" id="UP001154420">
    <property type="component" value="Unassembled WGS sequence"/>
</dbReference>
<keyword evidence="2" id="KW-0732">Signal</keyword>
<feature type="compositionally biased region" description="Acidic residues" evidence="1">
    <location>
        <begin position="69"/>
        <end position="78"/>
    </location>
</feature>
<dbReference type="PROSITE" id="PS51257">
    <property type="entry name" value="PROKAR_LIPOPROTEIN"/>
    <property type="match status" value="1"/>
</dbReference>
<dbReference type="OrthoDB" id="2033349at2"/>
<proteinExistence type="predicted"/>
<reference evidence="3" key="1">
    <citation type="submission" date="2018-09" db="EMBL/GenBank/DDBJ databases">
        <title>Murine metabolic-syndrome-specific gut microbial biobank.</title>
        <authorList>
            <person name="Liu C."/>
        </authorList>
    </citation>
    <scope>NUCLEOTIDE SEQUENCE</scope>
    <source>
        <strain evidence="3">D42-62</strain>
    </source>
</reference>
<evidence type="ECO:0000313" key="3">
    <source>
        <dbReference type="EMBL" id="NBJ94939.1"/>
    </source>
</evidence>
<dbReference type="RefSeq" id="WP_160561913.1">
    <property type="nucleotide sequence ID" value="NZ_QZDT01000057.1"/>
</dbReference>
<evidence type="ECO:0008006" key="5">
    <source>
        <dbReference type="Google" id="ProtNLM"/>
    </source>
</evidence>
<gene>
    <name evidence="3" type="ORF">D5281_20780</name>
</gene>
<feature type="signal peptide" evidence="2">
    <location>
        <begin position="1"/>
        <end position="23"/>
    </location>
</feature>